<sequence length="375" mass="41075">MNVNYDENGWGILPGNDEIERCRNEELSFGRIVRENRGIYQIAVRDCGFTGGGTMNAEVSGSFRYRAVTAADYPAVGDWVAYRSADDSLAVIEWVARRRSCFSRKAAGDITEEQVIAANIDVIFLVFAINGGRNFTASGLERYLTVAWDSGAQPVVVLNKADLCSEEEREAALLVAEASAPGVGVHLVSAVTGQGLEQLRIGTQPEGGAGLEPGMIIALAGPSGVGKSTLINALAGSELQKTGSQRAADLRGRHTTTHRELFRLESGLLMIDSPGMREMQLWADSESADDVFSEIAEIAAGCRFSDCTHQGEPGCAVQEALASGELEKRRFDNYLGLKRELDYLERRQSEKGAGKQEQRWKDITKQIRKYYKQRR</sequence>
<accession>A0AAJ1MIE0</accession>
<evidence type="ECO:0000256" key="6">
    <source>
        <dbReference type="ARBA" id="ARBA00022801"/>
    </source>
</evidence>
<feature type="binding site" evidence="10">
    <location>
        <begin position="159"/>
        <end position="162"/>
    </location>
    <ligand>
        <name>GTP</name>
        <dbReference type="ChEBI" id="CHEBI:37565"/>
    </ligand>
</feature>
<evidence type="ECO:0000256" key="3">
    <source>
        <dbReference type="ARBA" id="ARBA00022723"/>
    </source>
</evidence>
<keyword evidence="2 10" id="KW-0690">Ribosome biogenesis</keyword>
<evidence type="ECO:0000256" key="7">
    <source>
        <dbReference type="ARBA" id="ARBA00022833"/>
    </source>
</evidence>
<keyword evidence="4 10" id="KW-0699">rRNA-binding</keyword>
<evidence type="ECO:0000256" key="8">
    <source>
        <dbReference type="ARBA" id="ARBA00022884"/>
    </source>
</evidence>
<dbReference type="CDD" id="cd01854">
    <property type="entry name" value="YjeQ_EngC"/>
    <property type="match status" value="1"/>
</dbReference>
<dbReference type="InterPro" id="IPR010914">
    <property type="entry name" value="RsgA_GTPase_dom"/>
</dbReference>
<protein>
    <recommendedName>
        <fullName evidence="10">Small ribosomal subunit biogenesis GTPase RsgA</fullName>
        <ecNumber evidence="10">3.6.1.-</ecNumber>
    </recommendedName>
</protein>
<comment type="subunit">
    <text evidence="10">Monomer. Associates with 30S ribosomal subunit, binds 16S rRNA.</text>
</comment>
<name>A0AAJ1MIE0_9SPIO</name>
<evidence type="ECO:0000259" key="12">
    <source>
        <dbReference type="PROSITE" id="PS51721"/>
    </source>
</evidence>
<dbReference type="InterPro" id="IPR027417">
    <property type="entry name" value="P-loop_NTPase"/>
</dbReference>
<comment type="subcellular location">
    <subcellularLocation>
        <location evidence="10">Cytoplasm</location>
    </subcellularLocation>
</comment>
<dbReference type="SUPFAM" id="SSF52540">
    <property type="entry name" value="P-loop containing nucleoside triphosphate hydrolases"/>
    <property type="match status" value="1"/>
</dbReference>
<comment type="similarity">
    <text evidence="10">Belongs to the TRAFAC class YlqF/YawG GTPase family. RsgA subfamily.</text>
</comment>
<dbReference type="SMART" id="SM00382">
    <property type="entry name" value="AAA"/>
    <property type="match status" value="1"/>
</dbReference>
<comment type="function">
    <text evidence="10">One of several proteins that assist in the late maturation steps of the functional core of the 30S ribosomal subunit. Helps release RbfA from mature subunits. May play a role in the assembly of ribosomal proteins into the subunit. Circularly permuted GTPase that catalyzes slow GTP hydrolysis, GTPase activity is stimulated by the 30S ribosomal subunit.</text>
</comment>
<feature type="binding site" evidence="10">
    <location>
        <position position="302"/>
    </location>
    <ligand>
        <name>Zn(2+)</name>
        <dbReference type="ChEBI" id="CHEBI:29105"/>
    </ligand>
</feature>
<dbReference type="PROSITE" id="PS51721">
    <property type="entry name" value="G_CP"/>
    <property type="match status" value="1"/>
</dbReference>
<evidence type="ECO:0000256" key="1">
    <source>
        <dbReference type="ARBA" id="ARBA00022490"/>
    </source>
</evidence>
<dbReference type="GO" id="GO:0003924">
    <property type="term" value="F:GTPase activity"/>
    <property type="evidence" value="ECO:0007669"/>
    <property type="project" value="UniProtKB-UniRule"/>
</dbReference>
<gene>
    <name evidence="10 13" type="primary">rsgA</name>
    <name evidence="13" type="ORF">PQJ61_01360</name>
</gene>
<evidence type="ECO:0000259" key="11">
    <source>
        <dbReference type="PROSITE" id="PS50936"/>
    </source>
</evidence>
<feature type="domain" description="CP-type G" evidence="12">
    <location>
        <begin position="112"/>
        <end position="279"/>
    </location>
</feature>
<dbReference type="InterPro" id="IPR012340">
    <property type="entry name" value="NA-bd_OB-fold"/>
</dbReference>
<comment type="cofactor">
    <cofactor evidence="10">
        <name>Zn(2+)</name>
        <dbReference type="ChEBI" id="CHEBI:29105"/>
    </cofactor>
    <text evidence="10">Binds 1 zinc ion per subunit.</text>
</comment>
<dbReference type="Pfam" id="PF03193">
    <property type="entry name" value="RsgA_GTPase"/>
    <property type="match status" value="1"/>
</dbReference>
<feature type="binding site" evidence="10">
    <location>
        <position position="307"/>
    </location>
    <ligand>
        <name>Zn(2+)</name>
        <dbReference type="ChEBI" id="CHEBI:29105"/>
    </ligand>
</feature>
<dbReference type="EC" id="3.6.1.-" evidence="10"/>
<evidence type="ECO:0000256" key="5">
    <source>
        <dbReference type="ARBA" id="ARBA00022741"/>
    </source>
</evidence>
<dbReference type="GO" id="GO:0042274">
    <property type="term" value="P:ribosomal small subunit biogenesis"/>
    <property type="evidence" value="ECO:0007669"/>
    <property type="project" value="UniProtKB-UniRule"/>
</dbReference>
<dbReference type="Gene3D" id="2.40.50.140">
    <property type="entry name" value="Nucleic acid-binding proteins"/>
    <property type="match status" value="1"/>
</dbReference>
<proteinExistence type="inferred from homology"/>
<dbReference type="GO" id="GO:0019843">
    <property type="term" value="F:rRNA binding"/>
    <property type="evidence" value="ECO:0007669"/>
    <property type="project" value="UniProtKB-KW"/>
</dbReference>
<dbReference type="GO" id="GO:0005737">
    <property type="term" value="C:cytoplasm"/>
    <property type="evidence" value="ECO:0007669"/>
    <property type="project" value="UniProtKB-SubCell"/>
</dbReference>
<dbReference type="Gene3D" id="1.10.40.50">
    <property type="entry name" value="Probable gtpase engc, domain 3"/>
    <property type="match status" value="1"/>
</dbReference>
<evidence type="ECO:0000256" key="4">
    <source>
        <dbReference type="ARBA" id="ARBA00022730"/>
    </source>
</evidence>
<evidence type="ECO:0000256" key="2">
    <source>
        <dbReference type="ARBA" id="ARBA00022517"/>
    </source>
</evidence>
<evidence type="ECO:0000256" key="9">
    <source>
        <dbReference type="ARBA" id="ARBA00023134"/>
    </source>
</evidence>
<feature type="domain" description="EngC GTPase" evidence="11">
    <location>
        <begin position="118"/>
        <end position="277"/>
    </location>
</feature>
<dbReference type="HAMAP" id="MF_01820">
    <property type="entry name" value="GTPase_RsgA"/>
    <property type="match status" value="1"/>
</dbReference>
<organism evidence="13 14">
    <name type="scientific">Candidatus Thalassospirochaeta sargassi</name>
    <dbReference type="NCBI Taxonomy" id="3119039"/>
    <lineage>
        <taxon>Bacteria</taxon>
        <taxon>Pseudomonadati</taxon>
        <taxon>Spirochaetota</taxon>
        <taxon>Spirochaetia</taxon>
        <taxon>Spirochaetales</taxon>
        <taxon>Spirochaetaceae</taxon>
        <taxon>Candidatus Thalassospirochaeta</taxon>
    </lineage>
</organism>
<keyword evidence="1 10" id="KW-0963">Cytoplasm</keyword>
<dbReference type="PROSITE" id="PS50936">
    <property type="entry name" value="ENGC_GTPASE"/>
    <property type="match status" value="1"/>
</dbReference>
<dbReference type="InterPro" id="IPR030378">
    <property type="entry name" value="G_CP_dom"/>
</dbReference>
<evidence type="ECO:0000256" key="10">
    <source>
        <dbReference type="HAMAP-Rule" id="MF_01820"/>
    </source>
</evidence>
<dbReference type="EMBL" id="JAQQAL010000006">
    <property type="protein sequence ID" value="MDC7225392.1"/>
    <property type="molecule type" value="Genomic_DNA"/>
</dbReference>
<feature type="binding site" evidence="10">
    <location>
        <begin position="221"/>
        <end position="229"/>
    </location>
    <ligand>
        <name>GTP</name>
        <dbReference type="ChEBI" id="CHEBI:37565"/>
    </ligand>
</feature>
<dbReference type="GO" id="GO:0005525">
    <property type="term" value="F:GTP binding"/>
    <property type="evidence" value="ECO:0007669"/>
    <property type="project" value="UniProtKB-UniRule"/>
</dbReference>
<dbReference type="PANTHER" id="PTHR32120">
    <property type="entry name" value="SMALL RIBOSOMAL SUBUNIT BIOGENESIS GTPASE RSGA"/>
    <property type="match status" value="1"/>
</dbReference>
<dbReference type="Proteomes" id="UP001221217">
    <property type="component" value="Unassembled WGS sequence"/>
</dbReference>
<keyword evidence="6 10" id="KW-0378">Hydrolase</keyword>
<feature type="binding site" evidence="10">
    <location>
        <position position="309"/>
    </location>
    <ligand>
        <name>Zn(2+)</name>
        <dbReference type="ChEBI" id="CHEBI:29105"/>
    </ligand>
</feature>
<keyword evidence="3 10" id="KW-0479">Metal-binding</keyword>
<keyword evidence="8 10" id="KW-0694">RNA-binding</keyword>
<comment type="caution">
    <text evidence="13">The sequence shown here is derived from an EMBL/GenBank/DDBJ whole genome shotgun (WGS) entry which is preliminary data.</text>
</comment>
<dbReference type="InterPro" id="IPR004881">
    <property type="entry name" value="Ribosome_biogen_GTPase_RsgA"/>
</dbReference>
<feature type="binding site" evidence="10">
    <location>
        <position position="315"/>
    </location>
    <ligand>
        <name>Zn(2+)</name>
        <dbReference type="ChEBI" id="CHEBI:29105"/>
    </ligand>
</feature>
<dbReference type="Gene3D" id="3.40.50.300">
    <property type="entry name" value="P-loop containing nucleotide triphosphate hydrolases"/>
    <property type="match status" value="1"/>
</dbReference>
<keyword evidence="5 10" id="KW-0547">Nucleotide-binding</keyword>
<dbReference type="GO" id="GO:0046872">
    <property type="term" value="F:metal ion binding"/>
    <property type="evidence" value="ECO:0007669"/>
    <property type="project" value="UniProtKB-KW"/>
</dbReference>
<keyword evidence="9 10" id="KW-0342">GTP-binding</keyword>
<dbReference type="AlphaFoldDB" id="A0AAJ1MIE0"/>
<evidence type="ECO:0000313" key="14">
    <source>
        <dbReference type="Proteomes" id="UP001221217"/>
    </source>
</evidence>
<dbReference type="NCBIfam" id="TIGR00157">
    <property type="entry name" value="ribosome small subunit-dependent GTPase A"/>
    <property type="match status" value="1"/>
</dbReference>
<evidence type="ECO:0000313" key="13">
    <source>
        <dbReference type="EMBL" id="MDC7225392.1"/>
    </source>
</evidence>
<keyword evidence="7 10" id="KW-0862">Zinc</keyword>
<dbReference type="InterPro" id="IPR003593">
    <property type="entry name" value="AAA+_ATPase"/>
</dbReference>
<dbReference type="PANTHER" id="PTHR32120:SF10">
    <property type="entry name" value="SMALL RIBOSOMAL SUBUNIT BIOGENESIS GTPASE RSGA"/>
    <property type="match status" value="1"/>
</dbReference>
<reference evidence="13 14" key="1">
    <citation type="submission" date="2022-12" db="EMBL/GenBank/DDBJ databases">
        <title>Metagenome assembled genome from gulf of manar.</title>
        <authorList>
            <person name="Kohli P."/>
            <person name="Pk S."/>
            <person name="Venkata Ramana C."/>
            <person name="Sasikala C."/>
        </authorList>
    </citation>
    <scope>NUCLEOTIDE SEQUENCE [LARGE SCALE GENOMIC DNA]</scope>
    <source>
        <strain evidence="13">JB008</strain>
    </source>
</reference>